<evidence type="ECO:0000256" key="5">
    <source>
        <dbReference type="SAM" id="MobiDB-lite"/>
    </source>
</evidence>
<evidence type="ECO:0000256" key="4">
    <source>
        <dbReference type="ARBA" id="ARBA00023136"/>
    </source>
</evidence>
<keyword evidence="3 6" id="KW-1133">Transmembrane helix</keyword>
<evidence type="ECO:0000259" key="7">
    <source>
        <dbReference type="Pfam" id="PF04116"/>
    </source>
</evidence>
<feature type="domain" description="Fatty acid hydroxylase" evidence="7">
    <location>
        <begin position="184"/>
        <end position="318"/>
    </location>
</feature>
<feature type="region of interest" description="Disordered" evidence="5">
    <location>
        <begin position="1"/>
        <end position="30"/>
    </location>
</feature>
<evidence type="ECO:0000256" key="1">
    <source>
        <dbReference type="ARBA" id="ARBA00004370"/>
    </source>
</evidence>
<organism evidence="8">
    <name type="scientific">Eutreptiella gymnastica</name>
    <dbReference type="NCBI Taxonomy" id="73025"/>
    <lineage>
        <taxon>Eukaryota</taxon>
        <taxon>Discoba</taxon>
        <taxon>Euglenozoa</taxon>
        <taxon>Euglenida</taxon>
        <taxon>Spirocuta</taxon>
        <taxon>Euglenophyceae</taxon>
        <taxon>Eutreptiales</taxon>
        <taxon>Eutreptiaceae</taxon>
        <taxon>Eutreptiella</taxon>
    </lineage>
</organism>
<feature type="transmembrane region" description="Helical" evidence="6">
    <location>
        <begin position="50"/>
        <end position="69"/>
    </location>
</feature>
<dbReference type="InterPro" id="IPR006694">
    <property type="entry name" value="Fatty_acid_hydroxylase"/>
</dbReference>
<evidence type="ECO:0000256" key="2">
    <source>
        <dbReference type="ARBA" id="ARBA00022692"/>
    </source>
</evidence>
<dbReference type="GO" id="GO:0005506">
    <property type="term" value="F:iron ion binding"/>
    <property type="evidence" value="ECO:0007669"/>
    <property type="project" value="InterPro"/>
</dbReference>
<dbReference type="GO" id="GO:0016491">
    <property type="term" value="F:oxidoreductase activity"/>
    <property type="evidence" value="ECO:0007669"/>
    <property type="project" value="InterPro"/>
</dbReference>
<dbReference type="GO" id="GO:0016020">
    <property type="term" value="C:membrane"/>
    <property type="evidence" value="ECO:0007669"/>
    <property type="project" value="UniProtKB-SubCell"/>
</dbReference>
<protein>
    <recommendedName>
        <fullName evidence="7">Fatty acid hydroxylase domain-containing protein</fullName>
    </recommendedName>
</protein>
<gene>
    <name evidence="8" type="ORF">EGYM00392_LOCUS1027</name>
    <name evidence="9" type="ORF">EGYM00392_LOCUS1028</name>
</gene>
<accession>A0A6U7T8N6</accession>
<evidence type="ECO:0000313" key="8">
    <source>
        <dbReference type="EMBL" id="CAD8989985.1"/>
    </source>
</evidence>
<reference evidence="8" key="1">
    <citation type="submission" date="2021-01" db="EMBL/GenBank/DDBJ databases">
        <authorList>
            <person name="Corre E."/>
            <person name="Pelletier E."/>
            <person name="Niang G."/>
            <person name="Scheremetjew M."/>
            <person name="Finn R."/>
            <person name="Kale V."/>
            <person name="Holt S."/>
            <person name="Cochrane G."/>
            <person name="Meng A."/>
            <person name="Brown T."/>
            <person name="Cohen L."/>
        </authorList>
    </citation>
    <scope>NUCLEOTIDE SEQUENCE</scope>
    <source>
        <strain evidence="8">NIES-381</strain>
    </source>
</reference>
<comment type="subcellular location">
    <subcellularLocation>
        <location evidence="1">Membrane</location>
    </subcellularLocation>
</comment>
<sequence>MAATSSFSSGTHHRQDIDTQAAPPSPTASPIFPTSPTFTQKLEHKSHLRGILSVFTWPAIISLPLFLTYNDNYLEVFPEAYKATPFSGYPAPLGLCLGLLAVAIGQVAVIVYHGLQRLHFFGPADSIQREGARPEDFWPSVKRHLSQPEGFLLVGGWLVSTWMLNILPKSYYQFEGGVDWLSVAMCLLLQDGLQYAMHMAEHRVNPYIYIKSHKPHHKFVNPIVFDAFDGSLTDTILMILVPMSITTQVIKCNVWSYMTFGSLYAAWLTLIHSEYVHPWDVLFRSLGFGTAADHHVHHKTFIWNYGHLFMYWDRLFGTYKSPAGVKTFNKNV</sequence>
<proteinExistence type="predicted"/>
<dbReference type="Pfam" id="PF04116">
    <property type="entry name" value="FA_hydroxylase"/>
    <property type="match status" value="1"/>
</dbReference>
<keyword evidence="4 6" id="KW-0472">Membrane</keyword>
<dbReference type="EMBL" id="HBGA01002974">
    <property type="protein sequence ID" value="CAD8989985.1"/>
    <property type="molecule type" value="Transcribed_RNA"/>
</dbReference>
<evidence type="ECO:0000256" key="6">
    <source>
        <dbReference type="SAM" id="Phobius"/>
    </source>
</evidence>
<dbReference type="GO" id="GO:0008610">
    <property type="term" value="P:lipid biosynthetic process"/>
    <property type="evidence" value="ECO:0007669"/>
    <property type="project" value="InterPro"/>
</dbReference>
<name>A0A6U7T8N6_9EUGL</name>
<feature type="compositionally biased region" description="Polar residues" evidence="5">
    <location>
        <begin position="1"/>
        <end position="10"/>
    </location>
</feature>
<dbReference type="InterPro" id="IPR050307">
    <property type="entry name" value="Sterol_Desaturase_Related"/>
</dbReference>
<dbReference type="PANTHER" id="PTHR11863">
    <property type="entry name" value="STEROL DESATURASE"/>
    <property type="match status" value="1"/>
</dbReference>
<evidence type="ECO:0000256" key="3">
    <source>
        <dbReference type="ARBA" id="ARBA00022989"/>
    </source>
</evidence>
<dbReference type="AlphaFoldDB" id="A0A6U7T8N6"/>
<keyword evidence="2 6" id="KW-0812">Transmembrane</keyword>
<feature type="transmembrane region" description="Helical" evidence="6">
    <location>
        <begin position="89"/>
        <end position="112"/>
    </location>
</feature>
<evidence type="ECO:0000313" key="9">
    <source>
        <dbReference type="EMBL" id="CAD8989986.1"/>
    </source>
</evidence>
<dbReference type="EMBL" id="HBGA01002975">
    <property type="protein sequence ID" value="CAD8989986.1"/>
    <property type="molecule type" value="Transcribed_RNA"/>
</dbReference>